<feature type="domain" description="PKD/Chitinase" evidence="1">
    <location>
        <begin position="2548"/>
        <end position="2613"/>
    </location>
</feature>
<dbReference type="InterPro" id="IPR052918">
    <property type="entry name" value="Motility_Chemotaxis_Reg"/>
</dbReference>
<accession>I0K9U5</accession>
<proteinExistence type="predicted"/>
<dbReference type="STRING" id="1166018.FAES_2889"/>
<dbReference type="HOGENOM" id="CLU_225740_0_0_10"/>
<evidence type="ECO:0000313" key="2">
    <source>
        <dbReference type="EMBL" id="CCH00898.1"/>
    </source>
</evidence>
<protein>
    <submittedName>
        <fullName evidence="2">Cell wall surface anchor family protein</fullName>
    </submittedName>
</protein>
<dbReference type="PATRIC" id="fig|1166018.3.peg.4658"/>
<dbReference type="EMBL" id="HE796683">
    <property type="protein sequence ID" value="CCH00898.1"/>
    <property type="molecule type" value="Genomic_DNA"/>
</dbReference>
<feature type="domain" description="PKD/Chitinase" evidence="1">
    <location>
        <begin position="2196"/>
        <end position="2261"/>
    </location>
</feature>
<feature type="domain" description="PKD/Chitinase" evidence="1">
    <location>
        <begin position="2854"/>
        <end position="2930"/>
    </location>
</feature>
<feature type="domain" description="PKD/Chitinase" evidence="1">
    <location>
        <begin position="2615"/>
        <end position="2685"/>
    </location>
</feature>
<dbReference type="PANTHER" id="PTHR35580:SF1">
    <property type="entry name" value="PHYTASE-LIKE DOMAIN-CONTAINING PROTEIN"/>
    <property type="match status" value="1"/>
</dbReference>
<dbReference type="eggNOG" id="COG1361">
    <property type="taxonomic scope" value="Bacteria"/>
</dbReference>
<gene>
    <name evidence="2" type="primary">psrP3</name>
    <name evidence="2" type="ORF">FAES_2889</name>
</gene>
<dbReference type="KEGG" id="fae:FAES_2889"/>
<name>I0K9U5_9BACT</name>
<dbReference type="eggNOG" id="COG3291">
    <property type="taxonomic scope" value="Bacteria"/>
</dbReference>
<feature type="domain" description="PKD/Chitinase" evidence="1">
    <location>
        <begin position="2050"/>
        <end position="2121"/>
    </location>
</feature>
<feature type="domain" description="PKD/Chitinase" evidence="1">
    <location>
        <begin position="2408"/>
        <end position="2473"/>
    </location>
</feature>
<reference evidence="2 3" key="1">
    <citation type="journal article" date="2012" name="J. Bacteriol.">
        <title>Genome Sequence of Fibrella aestuarina BUZ 2T, a Filamentous Marine Bacterium.</title>
        <authorList>
            <person name="Filippini M."/>
            <person name="Qi W."/>
            <person name="Blom J."/>
            <person name="Goesmann A."/>
            <person name="Smits T.H."/>
            <person name="Bagheri H.C."/>
        </authorList>
    </citation>
    <scope>NUCLEOTIDE SEQUENCE [LARGE SCALE GENOMIC DNA]</scope>
    <source>
        <strain evidence="3">BUZ 2T</strain>
    </source>
</reference>
<dbReference type="Proteomes" id="UP000011058">
    <property type="component" value="Chromosome"/>
</dbReference>
<dbReference type="InterPro" id="IPR057708">
    <property type="entry name" value="DUF7948"/>
</dbReference>
<feature type="domain" description="PKD/Chitinase" evidence="1">
    <location>
        <begin position="2476"/>
        <end position="2545"/>
    </location>
</feature>
<keyword evidence="3" id="KW-1185">Reference proteome</keyword>
<evidence type="ECO:0000259" key="1">
    <source>
        <dbReference type="SMART" id="SM00089"/>
    </source>
</evidence>
<dbReference type="eggNOG" id="COG2133">
    <property type="taxonomic scope" value="Bacteria"/>
</dbReference>
<dbReference type="InterPro" id="IPR022409">
    <property type="entry name" value="PKD/Chitinase_dom"/>
</dbReference>
<dbReference type="Pfam" id="PF25778">
    <property type="entry name" value="DUF7948"/>
    <property type="match status" value="1"/>
</dbReference>
<sequence length="3119" mass="314235">MHTTPLPACRFDAVLRIRLWMLLMLVATRVTGQAPHVQTLMRANPTQATLAQQTVKNHATSLAFETNVFGGEASYLLTTPQVNLAFMPDRVQFAATPATEQVGKPVAPVNWSLRWLGANAPRQPEAINELGDKGEYRFIDKHGSHRIGRYAELWYNDIYDRTDLRFYGRGSADLEYDFVVKPGGNPQAIRLAMDGVNDIQLSPTGELVLNLPFGALRKARPYAYQLIGGQEKAVPVRYTLQPDHSIGFAMGAYDPGQPLVIDPVVILWSTFIGGTTRDANGGIWVDNQGFIYLTGTTRAGTFPTTTASSVAPAVTYERVFVMKLNANGNQILWSTILDTHTGDGNGNELNVGLAVGSDSKPVILMSTTTGAVGGTPGNIPPSYTTPGAYQPATAGLFDAYLAKLSADGGTVEWSTYFGGSGSDIAVVGGAAQPIGIDGNNNIYFTGVTNSADLPVTAGAYQSYYKGSDDQFMASFSPTGSLRWSTYFGSRGADRTTAVEVDADGTSYTLGSTANLSSYPLTVNSVPTSYTARATTVVKLSSTGAYLASTAVPFDILAVSTAGGGIGAYPMASDGTGVYFPGRELLVNATPIPFTGALPPGATATSRVVPLIAINKSDLSLRYVRAAANATEVDFPSIAANGNGSVMLLVRGRDNIMTGPQYISPDACITSPTPNPTINTNPTYIATFNTTTGDTQYGSFVNFVAMSVYNPSTRILLKGCNLYVYSTTTGTNAKYYPWTPSAYDASGNTITGYSGPKADQDLLLAKFGPVKLKQNTLTFAGSSTTYCANSVVPAIVGNDASLNLNIPATNQASQCPPQVFYQWQRGNSAGGPWTNVTNATGKDYAPICTGGTSFYRRIAYCASYWLGSACKDSLLSVAVQVNCGGNATHRTNIDPKPYAHCAGLPISRTFAVVPGADGAKPAYTYRWENASSTTVSSGTIAANGTSPIPTGFTQDGTYYLYATDARGCTSKDTLQLTTLSLPAASSTTLVTCGAPTVKLGPLDAPDLADDQTLTFTWTPATGLSGTTILNPTLNTSVIPSGGSATYRLTPTLDGVACASTSVVVVNTSPTPLPALPSLTACQGDNLTLGQGITPDPSFTYQWSPGTGIVSGSAVPTTLATGSLAPASVNAYTYYLTASQVSSGCSLTTSQNVTVYKVSNNAVAGSYPVILCPTDANSTASWTFGTPAEAGIGYTWTAVVSATATDAGTPTSAQAVALLSNSTASTTTFQIPSGVVFPNGGKSKLPYTITYTRTSYNLANPSCSRTDVIEIRYSPACDGSGDVPYCQLTLPAGAEGVCAGANTVIGPTQAATGVNYYWSPIAGLSDAQTSVPLSGTGPFSPYVKANPTTTTSYTLTAVYPGGQVCRLVIKVFGAATSLPTQNFPNNVATCAGQPVTIGGAAIQGYSYLWTPPTGLSSTTLSQPTYTPGTSPSAQFIVKITDKVSTCFIYDTVNVVVRTVAVPVGVGGTFCRTTGRSVTLGTAGPANLTYSWAVTAGTATIASPGSSTTTANIPAQTTDVVFRLTATDPITGCSSVSSVTYTSVANPTLSLTNQLLSCPGGAINIGSEANDPTLTYAWTSTSSGNGLTASEAVKRNPKVTTTGSGPWIYTVTASYNGSCATTQSVTVTAAPTPTVNTVSGAPCSATGVLLSVTNAGSLSGYTYSWSPYAGVLDPPVALSTTGTSTSSIQVYPSVATSYTLTTTAPGGCVQRFVFNVPAPAYTAQANPISICLPRTTNPTVGLSNTIPTGATVSWTTVSGYTNPTTGRISNTAAANSTFIVTDNPPSGIYKYLITVNYGNGCSSTVEQDITVNSITLAAGSDKVICANTCVTIGPDVNGPYNYSWRAVPSSAATDATIDNPANFQTLVCPTGTTTYEVTASDPASGCTLTDQVLVTVTPSPTLTVNSSITACQNAQGTTTVSLAAAAAQSSGTISYWLDASAQTIPVSNTAAVRAGTYYVKATTSTGCTTILPVSVSFNPLPAIAFGTPACRPNSTFSVRFTVSPATATVTANLGTVQGDSVFNVPAGQTLTLTASSSGCVSSTTITAPNCCSIAAALTSATICTGQSATLTATGGTSYTFTGGMVNTTGRLVVSPTTTTTYSVTIGNASGCVSTTTGTVTVNPLPTPALTSSTICVGQSATLTATGGTSYTFTGGTVTTTGRLTVSPTSTTTYSVTVANASGCISTTTGTVTVNSLPTVSATSATVCQGQSGTLTASGASTYRWSTGATTASISVSVAGPYSVTGTSSAGCSATATGSLSVNPLPVAALSSATICAGQSATLTATGGTSYTFTGGTVNTTGTLVVSPASTTTYSVTVANASGCASTTTATVTVNPLPLASLSSATICVGQSATLTATGGSSYSFTGGVTNTTGTLVINLASTTTYSVTVANASGCISTTTGTVTVNSLPVVSATSATVCQGQSGTLTASGASTYRWSTGATTAFISVSVAGTYSVTGTSSAGCSATAIGALTVNPLPVAALSSATVCAGQSATLTATGGTSYSFTGGVINTTGSLVASPASTTTYSVTVANASGCVSTTTATITVNTLPVVAATSATICQGQSATLTASGASTYRWNTGATTASILVTVAGVYSVTGTSSAGCSATATGALTVNPLPVATINPSSATICQGQTATLTAGGGVAYGWSTGANTATITVSPAVTTTYSVTVTNASGCASTTAATVTVNGQPQINQILQGACIGNTSSLTVDATNGGNGTLEYSLNGGAFTTTNNFTLSAATSTTATVVVRTQGSSCSAVQSVEVNCACQTPASLTLLPATPQICAGSSASLTVGVSGATSASLTSSGSGVFSQSVINGGQTVSYLPSATDVQAGSVTLTITSADPDGVGSCQSASLSRVLVINPLPVVAVTPQSATVCSGASAILAASGASTYRWNTGATTASISVSVAGTYSVTGTSSAGCSATATGTLTVNPLPVAALSSATVCVGQSATLTATGGSSYTFNTGLMNTTGTLVVSPTSTTTYSVTVASASGCVSSTTGGVTVSASPTLSVSGVGASCTGGIANSDARLVLLGSSAASRYNVSVGSSYNAASALFGTDQALPAVGGSLLSGQANPGLAAGVGYTVRVYSAQGCYNDVVVVIPSATCECPPVTCVPILIKVIRR</sequence>
<feature type="domain" description="PKD/Chitinase" evidence="1">
    <location>
        <begin position="2124"/>
        <end position="2193"/>
    </location>
</feature>
<feature type="domain" description="PKD/Chitinase" evidence="1">
    <location>
        <begin position="2263"/>
        <end position="2333"/>
    </location>
</feature>
<dbReference type="SMART" id="SM00089">
    <property type="entry name" value="PKD"/>
    <property type="match status" value="9"/>
</dbReference>
<evidence type="ECO:0000313" key="3">
    <source>
        <dbReference type="Proteomes" id="UP000011058"/>
    </source>
</evidence>
<dbReference type="PANTHER" id="PTHR35580">
    <property type="entry name" value="CELL SURFACE GLYCOPROTEIN (S-LAYER PROTEIN)-LIKE PROTEIN"/>
    <property type="match status" value="1"/>
</dbReference>
<organism evidence="2 3">
    <name type="scientific">Fibrella aestuarina BUZ 2</name>
    <dbReference type="NCBI Taxonomy" id="1166018"/>
    <lineage>
        <taxon>Bacteria</taxon>
        <taxon>Pseudomonadati</taxon>
        <taxon>Bacteroidota</taxon>
        <taxon>Cytophagia</taxon>
        <taxon>Cytophagales</taxon>
        <taxon>Spirosomataceae</taxon>
        <taxon>Fibrella</taxon>
    </lineage>
</organism>